<dbReference type="InterPro" id="IPR000595">
    <property type="entry name" value="cNMP-bd_dom"/>
</dbReference>
<dbReference type="SMART" id="SM00100">
    <property type="entry name" value="cNMP"/>
    <property type="match status" value="3"/>
</dbReference>
<keyword evidence="5" id="KW-1185">Reference proteome</keyword>
<dbReference type="Pfam" id="PF00027">
    <property type="entry name" value="cNMP_binding"/>
    <property type="match status" value="2"/>
</dbReference>
<protein>
    <submittedName>
        <fullName evidence="3">Cyclic nucleotide-binding domain</fullName>
    </submittedName>
</protein>
<dbReference type="CDD" id="cd00038">
    <property type="entry name" value="CAP_ED"/>
    <property type="match status" value="3"/>
</dbReference>
<proteinExistence type="predicted"/>
<feature type="compositionally biased region" description="Basic residues" evidence="1">
    <location>
        <begin position="748"/>
        <end position="759"/>
    </location>
</feature>
<reference evidence="3" key="1">
    <citation type="submission" date="2020-04" db="EMBL/GenBank/DDBJ databases">
        <title>Hybrid Assembly of Korean Phytophthora infestans isolates.</title>
        <authorList>
            <person name="Prokchorchik M."/>
            <person name="Lee Y."/>
            <person name="Seo J."/>
            <person name="Cho J.-H."/>
            <person name="Park Y.-E."/>
            <person name="Jang D.-C."/>
            <person name="Im J.-S."/>
            <person name="Choi J.-G."/>
            <person name="Park H.-J."/>
            <person name="Lee G.-B."/>
            <person name="Lee Y.-G."/>
            <person name="Hong S.-Y."/>
            <person name="Cho K."/>
            <person name="Sohn K.H."/>
        </authorList>
    </citation>
    <scope>NUCLEOTIDE SEQUENCE</scope>
    <source>
        <strain evidence="3">KR_1_A1</strain>
        <strain evidence="4">KR_2_A2</strain>
    </source>
</reference>
<feature type="region of interest" description="Disordered" evidence="1">
    <location>
        <begin position="1"/>
        <end position="53"/>
    </location>
</feature>
<comment type="caution">
    <text evidence="3">The sequence shown here is derived from an EMBL/GenBank/DDBJ whole genome shotgun (WGS) entry which is preliminary data.</text>
</comment>
<evidence type="ECO:0000256" key="1">
    <source>
        <dbReference type="SAM" id="MobiDB-lite"/>
    </source>
</evidence>
<dbReference type="Proteomes" id="UP000602510">
    <property type="component" value="Unassembled WGS sequence"/>
</dbReference>
<feature type="compositionally biased region" description="Basic and acidic residues" evidence="1">
    <location>
        <begin position="1254"/>
        <end position="1267"/>
    </location>
</feature>
<dbReference type="Gene3D" id="2.60.120.10">
    <property type="entry name" value="Jelly Rolls"/>
    <property type="match status" value="3"/>
</dbReference>
<organism evidence="3 5">
    <name type="scientific">Phytophthora infestans</name>
    <name type="common">Potato late blight agent</name>
    <name type="synonym">Botrytis infestans</name>
    <dbReference type="NCBI Taxonomy" id="4787"/>
    <lineage>
        <taxon>Eukaryota</taxon>
        <taxon>Sar</taxon>
        <taxon>Stramenopiles</taxon>
        <taxon>Oomycota</taxon>
        <taxon>Peronosporomycetes</taxon>
        <taxon>Peronosporales</taxon>
        <taxon>Peronosporaceae</taxon>
        <taxon>Phytophthora</taxon>
    </lineage>
</organism>
<dbReference type="PRINTS" id="PR00103">
    <property type="entry name" value="CAMPKINASE"/>
</dbReference>
<dbReference type="EMBL" id="JAACNO010002324">
    <property type="protein sequence ID" value="KAF4134259.1"/>
    <property type="molecule type" value="Genomic_DNA"/>
</dbReference>
<name>A0A833W8Q4_PHYIN</name>
<gene>
    <name evidence="3" type="ORF">GN244_ATG00692</name>
    <name evidence="4" type="ORF">GN958_ATG16559</name>
</gene>
<evidence type="ECO:0000259" key="2">
    <source>
        <dbReference type="PROSITE" id="PS50042"/>
    </source>
</evidence>
<sequence length="1383" mass="153715">MIPSTPTKGRGKGGGRSTRGRISAVKVALRAKTAKSEAGETSDESEVREATTTHSMGVKTHEELGDGPKGFSRAAHSIMRMHKLQSNTETVSQQPTRPVEKKDPWTSVMSSVARKVTRLGDGLGLGVETTGNSTDKRISLAQMLKSREMKNLVQQALAAKQLTRAAAVPTEQSSVMAHWIKLSSLRRQQHDKGQEGAVMDTRDNNEDEEDEDIVEDHNGVHSGFDLDDTAKGHQLYGRTLILEESCRRALAQDCEQRSQMDLQSLGVWFQTTKLKISTDFERLQPSELDLLCRRMTCVTFHPDETVFRQGDEGDALFIVFSGTVKVRVSQRILGEVVEVTVCELSKGDYFGERSLLNNDARAATVLAKTATELVKITRNDYNLMLKNDQLEFLSRMQIANGIGVQRTAQKSQREYVKVLTKKKHARSKADIDMLSEYLQTLKFFRSLPKSFVRELCVVVDFLTLPAGACVFREGEVGDLFYIIFSGSVDVNINSKDFKGNTQMTKLINLTEGSHFGELALMKGRGVRSATVITREECQLLVICEKDYNMTLRRMQKKDMAKRVGVLDQIPMFQTPEWTGELLKELSYVLLEQKLSTGSVLYRQGDRALHVYFVVRGELVVTKQITDPFTQVKHEVFVERIGRFRVVGDEAAGGVNFNEVIHREVTVSASTPVEVLLLSKYDVFHRLSRSARETLRAAAHSHAESIVYLDRFHKTQKWENYKQKVLRDHVNHERIEKILPSSAVAKRKAAKKVSRDRVRRQATTGNTSISSDSSASVKLPALVMPSLSRKDDANDSASTNSARQALVAANELLLLTPETRATKKVFNQEPTLGNYVTSFNAEAPPSSARQRQLDGALAAEERRQAEVLKEGNPLALFDIKVVDKQSGPSFNRVPKQLESGQPETVNSIDTTTVLAGTGDEASESPLRQPSPVTRPLSRSMKITPQALSHLLQENFIFSCPKRTRFQGHDARRSRMLQSKASSPVAVSKLSAVSPSRLHKVRCQSTNEVDIVLFAIRNEDPEERSEDADVSKKTPAFQILLSARSLNSVRDAAESLESDSKRTSVNYYALPLNAFALMPRAGRSKVDEERLQMQQIEEMTSAGNVSPKARALPHEEPVGALQAASFASFQEVKVTPRGCDEAHVILPGTAVDPVSSVSSPVQSGFAVTSVVLSQREVSNSPYAEPFLAVHARCTSEVEAGAYAMSLKRSNSLKCAMLCVFPIGKWLHLEHAHDWCVQVEPSKHEKRTPNVCGSPTRRLEPPRPHWQQERDEAQRLHHFICARMGAPLADNKKKDQTEESGGLLPQPLFSLEDKLDTLHNYLQASAAFTTRTGHEGVAIVKYRQVKRFGFIMRSRIAGALPQSNTNTSSHTDSPSPRQSFTKLIPG</sequence>
<feature type="domain" description="Cyclic nucleotide-binding" evidence="2">
    <location>
        <begin position="580"/>
        <end position="679"/>
    </location>
</feature>
<feature type="domain" description="Cyclic nucleotide-binding" evidence="2">
    <location>
        <begin position="443"/>
        <end position="551"/>
    </location>
</feature>
<feature type="compositionally biased region" description="Polar residues" evidence="1">
    <location>
        <begin position="760"/>
        <end position="774"/>
    </location>
</feature>
<feature type="region of interest" description="Disordered" evidence="1">
    <location>
        <begin position="85"/>
        <end position="107"/>
    </location>
</feature>
<dbReference type="EMBL" id="WSZM01000011">
    <property type="protein sequence ID" value="KAF4046864.1"/>
    <property type="molecule type" value="Genomic_DNA"/>
</dbReference>
<dbReference type="Proteomes" id="UP000704712">
    <property type="component" value="Unassembled WGS sequence"/>
</dbReference>
<accession>A0A833W8Q4</accession>
<dbReference type="PROSITE" id="PS00889">
    <property type="entry name" value="CNMP_BINDING_2"/>
    <property type="match status" value="2"/>
</dbReference>
<evidence type="ECO:0000313" key="3">
    <source>
        <dbReference type="EMBL" id="KAF4046864.1"/>
    </source>
</evidence>
<feature type="region of interest" description="Disordered" evidence="1">
    <location>
        <begin position="1243"/>
        <end position="1267"/>
    </location>
</feature>
<dbReference type="InterPro" id="IPR018490">
    <property type="entry name" value="cNMP-bd_dom_sf"/>
</dbReference>
<feature type="region of interest" description="Disordered" evidence="1">
    <location>
        <begin position="1358"/>
        <end position="1383"/>
    </location>
</feature>
<dbReference type="InterPro" id="IPR014710">
    <property type="entry name" value="RmlC-like_jellyroll"/>
</dbReference>
<dbReference type="PANTHER" id="PTHR23011:SF28">
    <property type="entry name" value="CYCLIC NUCLEOTIDE-BINDING DOMAIN CONTAINING PROTEIN"/>
    <property type="match status" value="1"/>
</dbReference>
<feature type="region of interest" description="Disordered" evidence="1">
    <location>
        <begin position="916"/>
        <end position="935"/>
    </location>
</feature>
<evidence type="ECO:0000313" key="5">
    <source>
        <dbReference type="Proteomes" id="UP000602510"/>
    </source>
</evidence>
<feature type="compositionally biased region" description="Polar residues" evidence="1">
    <location>
        <begin position="85"/>
        <end position="96"/>
    </location>
</feature>
<feature type="region of interest" description="Disordered" evidence="1">
    <location>
        <begin position="748"/>
        <end position="774"/>
    </location>
</feature>
<dbReference type="PANTHER" id="PTHR23011">
    <property type="entry name" value="CYCLIC NUCLEOTIDE-BINDING DOMAIN CONTAINING PROTEIN"/>
    <property type="match status" value="1"/>
</dbReference>
<evidence type="ECO:0000313" key="4">
    <source>
        <dbReference type="EMBL" id="KAF4134259.1"/>
    </source>
</evidence>
<feature type="domain" description="Cyclic nucleotide-binding" evidence="2">
    <location>
        <begin position="279"/>
        <end position="385"/>
    </location>
</feature>
<dbReference type="InterPro" id="IPR018488">
    <property type="entry name" value="cNMP-bd_CS"/>
</dbReference>
<dbReference type="SUPFAM" id="SSF51206">
    <property type="entry name" value="cAMP-binding domain-like"/>
    <property type="match status" value="3"/>
</dbReference>
<dbReference type="PROSITE" id="PS50042">
    <property type="entry name" value="CNMP_BINDING_3"/>
    <property type="match status" value="3"/>
</dbReference>